<proteinExistence type="predicted"/>
<feature type="transmembrane region" description="Helical" evidence="1">
    <location>
        <begin position="40"/>
        <end position="61"/>
    </location>
</feature>
<dbReference type="EMBL" id="BMIV01000012">
    <property type="protein sequence ID" value="GGF75136.1"/>
    <property type="molecule type" value="Genomic_DNA"/>
</dbReference>
<keyword evidence="3" id="KW-1185">Reference proteome</keyword>
<protein>
    <submittedName>
        <fullName evidence="2">Uncharacterized protein</fullName>
    </submittedName>
</protein>
<sequence>MHATAQGRTIAWGFAALLLAANVAGYAFDLYAAFWWFDRVLHAATLFALTLWLALFVCPPVLRPGQPLLFILLIASLGIAIGAWWEVAEWGFDLLAPGDVIKGKDDTVIDIVMDTLGAVLAASLAPRFLLPGPADATDPFR</sequence>
<dbReference type="Proteomes" id="UP000640509">
    <property type="component" value="Unassembled WGS sequence"/>
</dbReference>
<dbReference type="RefSeq" id="WP_188716012.1">
    <property type="nucleotide sequence ID" value="NZ_BMIV01000012.1"/>
</dbReference>
<dbReference type="InterPro" id="IPR014509">
    <property type="entry name" value="YjdF-like"/>
</dbReference>
<keyword evidence="1" id="KW-0472">Membrane</keyword>
<gene>
    <name evidence="2" type="ORF">GCM10011402_29770</name>
</gene>
<name>A0ABQ1VKN3_9RHOB</name>
<feature type="transmembrane region" description="Helical" evidence="1">
    <location>
        <begin position="12"/>
        <end position="34"/>
    </location>
</feature>
<evidence type="ECO:0000313" key="2">
    <source>
        <dbReference type="EMBL" id="GGF75136.1"/>
    </source>
</evidence>
<evidence type="ECO:0000313" key="3">
    <source>
        <dbReference type="Proteomes" id="UP000640509"/>
    </source>
</evidence>
<keyword evidence="1" id="KW-1133">Transmembrane helix</keyword>
<accession>A0ABQ1VKN3</accession>
<keyword evidence="1" id="KW-0812">Transmembrane</keyword>
<evidence type="ECO:0000256" key="1">
    <source>
        <dbReference type="SAM" id="Phobius"/>
    </source>
</evidence>
<feature type="transmembrane region" description="Helical" evidence="1">
    <location>
        <begin position="68"/>
        <end position="85"/>
    </location>
</feature>
<dbReference type="Pfam" id="PF09997">
    <property type="entry name" value="DUF2238"/>
    <property type="match status" value="1"/>
</dbReference>
<reference evidence="3" key="1">
    <citation type="journal article" date="2019" name="Int. J. Syst. Evol. Microbiol.">
        <title>The Global Catalogue of Microorganisms (GCM) 10K type strain sequencing project: providing services to taxonomists for standard genome sequencing and annotation.</title>
        <authorList>
            <consortium name="The Broad Institute Genomics Platform"/>
            <consortium name="The Broad Institute Genome Sequencing Center for Infectious Disease"/>
            <person name="Wu L."/>
            <person name="Ma J."/>
        </authorList>
    </citation>
    <scope>NUCLEOTIDE SEQUENCE [LARGE SCALE GENOMIC DNA]</scope>
    <source>
        <strain evidence="3">CGMCC 1.15419</strain>
    </source>
</reference>
<comment type="caution">
    <text evidence="2">The sequence shown here is derived from an EMBL/GenBank/DDBJ whole genome shotgun (WGS) entry which is preliminary data.</text>
</comment>
<organism evidence="2 3">
    <name type="scientific">Paracoccus acridae</name>
    <dbReference type="NCBI Taxonomy" id="1795310"/>
    <lineage>
        <taxon>Bacteria</taxon>
        <taxon>Pseudomonadati</taxon>
        <taxon>Pseudomonadota</taxon>
        <taxon>Alphaproteobacteria</taxon>
        <taxon>Rhodobacterales</taxon>
        <taxon>Paracoccaceae</taxon>
        <taxon>Paracoccus</taxon>
    </lineage>
</organism>